<evidence type="ECO:0000313" key="4">
    <source>
        <dbReference type="Proteomes" id="UP000091956"/>
    </source>
</evidence>
<keyword evidence="4" id="KW-1185">Reference proteome</keyword>
<dbReference type="RefSeq" id="XP_018129685.1">
    <property type="nucleotide sequence ID" value="XM_018275480.2"/>
</dbReference>
<protein>
    <submittedName>
        <fullName evidence="3">Uncharacterized protein</fullName>
    </submittedName>
</protein>
<name>A0A1B8GJC7_9PEZI</name>
<dbReference type="InterPro" id="IPR029026">
    <property type="entry name" value="tRNA_m1G_MTases_N"/>
</dbReference>
<reference evidence="4" key="2">
    <citation type="journal article" date="2018" name="Nat. Commun.">
        <title>Extreme sensitivity to ultraviolet light in the fungal pathogen causing white-nose syndrome of bats.</title>
        <authorList>
            <person name="Palmer J.M."/>
            <person name="Drees K.P."/>
            <person name="Foster J.T."/>
            <person name="Lindner D.L."/>
        </authorList>
    </citation>
    <scope>NUCLEOTIDE SEQUENCE [LARGE SCALE GENOMIC DNA]</scope>
    <source>
        <strain evidence="4">UAMH 10579</strain>
    </source>
</reference>
<dbReference type="SUPFAM" id="SSF75217">
    <property type="entry name" value="alpha/beta knot"/>
    <property type="match status" value="1"/>
</dbReference>
<comment type="similarity">
    <text evidence="1">Belongs to the class IV-like SAM-binding methyltransferase superfamily.</text>
</comment>
<evidence type="ECO:0000256" key="2">
    <source>
        <dbReference type="SAM" id="MobiDB-lite"/>
    </source>
</evidence>
<dbReference type="GeneID" id="28839410"/>
<dbReference type="CDD" id="cd18086">
    <property type="entry name" value="HsC9orf114-like"/>
    <property type="match status" value="1"/>
</dbReference>
<evidence type="ECO:0000313" key="3">
    <source>
        <dbReference type="EMBL" id="OBT95952.1"/>
    </source>
</evidence>
<proteinExistence type="inferred from homology"/>
<dbReference type="Gene3D" id="3.40.1280.10">
    <property type="match status" value="1"/>
</dbReference>
<dbReference type="InterPro" id="IPR012340">
    <property type="entry name" value="NA-bd_OB-fold"/>
</dbReference>
<evidence type="ECO:0000256" key="1">
    <source>
        <dbReference type="ARBA" id="ARBA00009841"/>
    </source>
</evidence>
<accession>A0A1B8GJC7</accession>
<dbReference type="PANTHER" id="PTHR12150">
    <property type="entry name" value="CLASS IV SAM-BINDING METHYLTRANSFERASE-RELATED"/>
    <property type="match status" value="1"/>
</dbReference>
<dbReference type="AlphaFoldDB" id="A0A1B8GJC7"/>
<dbReference type="Pfam" id="PF02598">
    <property type="entry name" value="Methyltrn_RNA_3"/>
    <property type="match status" value="1"/>
</dbReference>
<dbReference type="Gene3D" id="2.40.50.140">
    <property type="entry name" value="Nucleic acid-binding proteins"/>
    <property type="match status" value="1"/>
</dbReference>
<reference evidence="3 4" key="1">
    <citation type="submission" date="2016-03" db="EMBL/GenBank/DDBJ databases">
        <title>Comparative genomics of Pseudogymnoascus destructans, the fungus causing white-nose syndrome of bats.</title>
        <authorList>
            <person name="Palmer J.M."/>
            <person name="Drees K.P."/>
            <person name="Foster J.T."/>
            <person name="Lindner D.L."/>
        </authorList>
    </citation>
    <scope>NUCLEOTIDE SEQUENCE [LARGE SCALE GENOMIC DNA]</scope>
    <source>
        <strain evidence="3 4">UAMH 10579</strain>
    </source>
</reference>
<dbReference type="InterPro" id="IPR029028">
    <property type="entry name" value="Alpha/beta_knot_MTases"/>
</dbReference>
<sequence length="346" mass="37076">MGHEGLNNKKRNRNGDAKGSQDAAIYGPGKGRSWTTSLAIPGNIIDMNTSLESRSIVASQIARAISTFRIDEVIILSTSTSALDSTAASTDSATFLLRVLSYLETPPYMRDRLFQPGKSAIHPDLAHISTLPAESTALPHHASYADTLYREGVTLKAQEEGTYHRLVNCGLPNGILASIPDPIPKSTRVTVKLSSQTPSGDRTSIPAEVVAPSEPREEIGQYLGYETRTSPSLVSLFEDCPYEGGYDISILVSDSEGDDAGNISAANAKFQHILLAFGGAGNFEELTKNDPKLGSLDLDNFADLFDHTVNVAKGLPFANSGSLRVEELVLVGLAGLKPLLAEQYRS</sequence>
<dbReference type="PANTHER" id="PTHR12150:SF13">
    <property type="entry name" value="METHYLTRANSFERASE C9ORF114-RELATED"/>
    <property type="match status" value="1"/>
</dbReference>
<dbReference type="STRING" id="342668.A0A1B8GJC7"/>
<dbReference type="EMBL" id="KV460232">
    <property type="protein sequence ID" value="OBT95952.1"/>
    <property type="molecule type" value="Genomic_DNA"/>
</dbReference>
<feature type="region of interest" description="Disordered" evidence="2">
    <location>
        <begin position="1"/>
        <end position="28"/>
    </location>
</feature>
<dbReference type="Proteomes" id="UP000091956">
    <property type="component" value="Unassembled WGS sequence"/>
</dbReference>
<dbReference type="OrthoDB" id="361029at2759"/>
<organism evidence="3 4">
    <name type="scientific">Pseudogymnoascus verrucosus</name>
    <dbReference type="NCBI Taxonomy" id="342668"/>
    <lineage>
        <taxon>Eukaryota</taxon>
        <taxon>Fungi</taxon>
        <taxon>Dikarya</taxon>
        <taxon>Ascomycota</taxon>
        <taxon>Pezizomycotina</taxon>
        <taxon>Leotiomycetes</taxon>
        <taxon>Thelebolales</taxon>
        <taxon>Thelebolaceae</taxon>
        <taxon>Pseudogymnoascus</taxon>
    </lineage>
</organism>
<dbReference type="InterPro" id="IPR003750">
    <property type="entry name" value="Put_MeTrfase-C9orf114-like"/>
</dbReference>
<gene>
    <name evidence="3" type="ORF">VE01_06024</name>
</gene>